<dbReference type="Gene3D" id="1.10.510.10">
    <property type="entry name" value="Transferase(Phosphotransferase) domain 1"/>
    <property type="match status" value="1"/>
</dbReference>
<evidence type="ECO:0000313" key="3">
    <source>
        <dbReference type="Proteomes" id="UP000300879"/>
    </source>
</evidence>
<dbReference type="AlphaFoldDB" id="A0A4P8XKY7"/>
<keyword evidence="3" id="KW-1185">Reference proteome</keyword>
<dbReference type="GO" id="GO:0005524">
    <property type="term" value="F:ATP binding"/>
    <property type="evidence" value="ECO:0007669"/>
    <property type="project" value="InterPro"/>
</dbReference>
<reference evidence="2 3" key="1">
    <citation type="submission" date="2019-05" db="EMBL/GenBank/DDBJ databases">
        <authorList>
            <person name="Chen C."/>
        </authorList>
    </citation>
    <scope>NUCLEOTIDE SEQUENCE [LARGE SCALE GENOMIC DNA]</scope>
    <source>
        <strain evidence="2 3">HB172198</strain>
    </source>
</reference>
<dbReference type="GO" id="GO:0004672">
    <property type="term" value="F:protein kinase activity"/>
    <property type="evidence" value="ECO:0007669"/>
    <property type="project" value="InterPro"/>
</dbReference>
<dbReference type="Proteomes" id="UP000300879">
    <property type="component" value="Chromosome"/>
</dbReference>
<dbReference type="SUPFAM" id="SSF56112">
    <property type="entry name" value="Protein kinase-like (PK-like)"/>
    <property type="match status" value="1"/>
</dbReference>
<dbReference type="EMBL" id="CP040396">
    <property type="protein sequence ID" value="QCT03417.1"/>
    <property type="molecule type" value="Genomic_DNA"/>
</dbReference>
<dbReference type="KEGG" id="palo:E6C60_2705"/>
<proteinExistence type="predicted"/>
<evidence type="ECO:0000259" key="1">
    <source>
        <dbReference type="PROSITE" id="PS50011"/>
    </source>
</evidence>
<organism evidence="2 3">
    <name type="scientific">Paenibacillus algicola</name>
    <dbReference type="NCBI Taxonomy" id="2565926"/>
    <lineage>
        <taxon>Bacteria</taxon>
        <taxon>Bacillati</taxon>
        <taxon>Bacillota</taxon>
        <taxon>Bacilli</taxon>
        <taxon>Bacillales</taxon>
        <taxon>Paenibacillaceae</taxon>
        <taxon>Paenibacillus</taxon>
    </lineage>
</organism>
<feature type="domain" description="Protein kinase" evidence="1">
    <location>
        <begin position="1"/>
        <end position="128"/>
    </location>
</feature>
<evidence type="ECO:0000313" key="2">
    <source>
        <dbReference type="EMBL" id="QCT03417.1"/>
    </source>
</evidence>
<accession>A0A4P8XKY7</accession>
<gene>
    <name evidence="2" type="ORF">E6C60_2705</name>
</gene>
<sequence>MYVEEKGYVAIDFYDGSILYDFINNETKICDIDFYQKKPFFNNMGRLWGSSRFMSPEEFELGAEIDSRTNVYNMGAIAFGLLGGELDRTYEKWEAGKELYFVACNAINADKNKRYPSVKDFYKAWYIR</sequence>
<name>A0A4P8XKY7_9BACL</name>
<dbReference type="PROSITE" id="PS50011">
    <property type="entry name" value="PROTEIN_KINASE_DOM"/>
    <property type="match status" value="1"/>
</dbReference>
<dbReference type="InterPro" id="IPR011009">
    <property type="entry name" value="Kinase-like_dom_sf"/>
</dbReference>
<protein>
    <recommendedName>
        <fullName evidence="1">Protein kinase domain-containing protein</fullName>
    </recommendedName>
</protein>
<dbReference type="InterPro" id="IPR000719">
    <property type="entry name" value="Prot_kinase_dom"/>
</dbReference>